<proteinExistence type="predicted"/>
<evidence type="ECO:0000256" key="1">
    <source>
        <dbReference type="SAM" id="Phobius"/>
    </source>
</evidence>
<organism evidence="2 3">
    <name type="scientific">Clostridium sulfidigenes</name>
    <dbReference type="NCBI Taxonomy" id="318464"/>
    <lineage>
        <taxon>Bacteria</taxon>
        <taxon>Bacillati</taxon>
        <taxon>Bacillota</taxon>
        <taxon>Clostridia</taxon>
        <taxon>Eubacteriales</taxon>
        <taxon>Clostridiaceae</taxon>
        <taxon>Clostridium</taxon>
    </lineage>
</organism>
<protein>
    <submittedName>
        <fullName evidence="2">Uncharacterized protein</fullName>
    </submittedName>
</protein>
<dbReference type="EMBL" id="JPMD01000021">
    <property type="protein sequence ID" value="KEZ86545.1"/>
    <property type="molecule type" value="Genomic_DNA"/>
</dbReference>
<keyword evidence="1" id="KW-1133">Transmembrane helix</keyword>
<feature type="transmembrane region" description="Helical" evidence="1">
    <location>
        <begin position="118"/>
        <end position="136"/>
    </location>
</feature>
<evidence type="ECO:0000313" key="2">
    <source>
        <dbReference type="EMBL" id="KEZ86545.1"/>
    </source>
</evidence>
<feature type="transmembrane region" description="Helical" evidence="1">
    <location>
        <begin position="6"/>
        <end position="29"/>
    </location>
</feature>
<feature type="transmembrane region" description="Helical" evidence="1">
    <location>
        <begin position="60"/>
        <end position="77"/>
    </location>
</feature>
<keyword evidence="1" id="KW-0812">Transmembrane</keyword>
<keyword evidence="1" id="KW-0472">Membrane</keyword>
<sequence length="138" mass="15704">MDLLGKFWGIISVIFTLGALSRVVSLGFYNKFIRGLSKKKHKGIINKTININSILEENHGVFGVGAFISSIIHMLIMNHKESFSFWGIATFVCVLIMVATGIINKFIYRDKRGKIRKFHTTIILIYIVSLVMHIIFTK</sequence>
<comment type="caution">
    <text evidence="2">The sequence shown here is derived from an EMBL/GenBank/DDBJ whole genome shotgun (WGS) entry which is preliminary data.</text>
</comment>
<feature type="transmembrane region" description="Helical" evidence="1">
    <location>
        <begin position="83"/>
        <end position="106"/>
    </location>
</feature>
<keyword evidence="3" id="KW-1185">Reference proteome</keyword>
<evidence type="ECO:0000313" key="3">
    <source>
        <dbReference type="Proteomes" id="UP000028542"/>
    </source>
</evidence>
<dbReference type="Proteomes" id="UP000028542">
    <property type="component" value="Unassembled WGS sequence"/>
</dbReference>
<dbReference type="AlphaFoldDB" id="A0A084JC61"/>
<name>A0A084JC61_9CLOT</name>
<accession>A0A084JC61</accession>
<reference evidence="2 3" key="1">
    <citation type="submission" date="2014-07" db="EMBL/GenBank/DDBJ databases">
        <title>Draft genome of Clostridium sulfidigenes 113A isolated from sediments associated with methane hydrate from Krishna Godavari basin.</title>
        <authorList>
            <person name="Honkalas V.S."/>
            <person name="Dabir A.P."/>
            <person name="Arora P."/>
            <person name="Dhakephalkar P.K."/>
        </authorList>
    </citation>
    <scope>NUCLEOTIDE SEQUENCE [LARGE SCALE GENOMIC DNA]</scope>
    <source>
        <strain evidence="2 3">113A</strain>
    </source>
</reference>
<dbReference type="RefSeq" id="WP_035132533.1">
    <property type="nucleotide sequence ID" value="NZ_JPMD01000021.1"/>
</dbReference>
<gene>
    <name evidence="2" type="ORF">IO99_09240</name>
</gene>
<dbReference type="eggNOG" id="ENOG5032MDV">
    <property type="taxonomic scope" value="Bacteria"/>
</dbReference>